<dbReference type="EMBL" id="JBHSOA010000015">
    <property type="protein sequence ID" value="MFC5852026.1"/>
    <property type="molecule type" value="Genomic_DNA"/>
</dbReference>
<dbReference type="InterPro" id="IPR013222">
    <property type="entry name" value="Glyco_hyd_98_carb-bd"/>
</dbReference>
<keyword evidence="3" id="KW-1185">Reference proteome</keyword>
<evidence type="ECO:0000313" key="3">
    <source>
        <dbReference type="Proteomes" id="UP001596180"/>
    </source>
</evidence>
<proteinExistence type="predicted"/>
<protein>
    <submittedName>
        <fullName evidence="2">NPCBM/NEW2 domain-containing protein</fullName>
    </submittedName>
</protein>
<dbReference type="Proteomes" id="UP001596180">
    <property type="component" value="Unassembled WGS sequence"/>
</dbReference>
<dbReference type="Gene3D" id="2.60.120.1060">
    <property type="entry name" value="NPCBM/NEW2 domain"/>
    <property type="match status" value="1"/>
</dbReference>
<dbReference type="InterPro" id="IPR038637">
    <property type="entry name" value="NPCBM_sf"/>
</dbReference>
<evidence type="ECO:0000313" key="2">
    <source>
        <dbReference type="EMBL" id="MFC5852026.1"/>
    </source>
</evidence>
<organism evidence="2 3">
    <name type="scientific">Streptomyces chlorus</name>
    <dbReference type="NCBI Taxonomy" id="887452"/>
    <lineage>
        <taxon>Bacteria</taxon>
        <taxon>Bacillati</taxon>
        <taxon>Actinomycetota</taxon>
        <taxon>Actinomycetes</taxon>
        <taxon>Kitasatosporales</taxon>
        <taxon>Streptomycetaceae</taxon>
        <taxon>Streptomyces</taxon>
    </lineage>
</organism>
<dbReference type="SUPFAM" id="SSF49785">
    <property type="entry name" value="Galactose-binding domain-like"/>
    <property type="match status" value="1"/>
</dbReference>
<gene>
    <name evidence="2" type="ORF">ACFPZI_09375</name>
</gene>
<accession>A0ABW1DWA8</accession>
<name>A0ABW1DWA8_9ACTN</name>
<evidence type="ECO:0000259" key="1">
    <source>
        <dbReference type="Pfam" id="PF08305"/>
    </source>
</evidence>
<feature type="domain" description="Glycosyl hydrolase family 98 putative carbohydrate-binding module" evidence="1">
    <location>
        <begin position="11"/>
        <end position="74"/>
    </location>
</feature>
<dbReference type="Pfam" id="PF08305">
    <property type="entry name" value="NPCBM"/>
    <property type="match status" value="1"/>
</dbReference>
<sequence length="76" mass="7973">MRQPGAARDGVSAEVRVDAVDGTVTLATTGVLTGIDPARRIDVDVTGVERLTLRVTDGDEGLDSDHADWAGVRLLT</sequence>
<reference evidence="3" key="1">
    <citation type="journal article" date="2019" name="Int. J. Syst. Evol. Microbiol.">
        <title>The Global Catalogue of Microorganisms (GCM) 10K type strain sequencing project: providing services to taxonomists for standard genome sequencing and annotation.</title>
        <authorList>
            <consortium name="The Broad Institute Genomics Platform"/>
            <consortium name="The Broad Institute Genome Sequencing Center for Infectious Disease"/>
            <person name="Wu L."/>
            <person name="Ma J."/>
        </authorList>
    </citation>
    <scope>NUCLEOTIDE SEQUENCE [LARGE SCALE GENOMIC DNA]</scope>
    <source>
        <strain evidence="3">JCM 10411</strain>
    </source>
</reference>
<comment type="caution">
    <text evidence="2">The sequence shown here is derived from an EMBL/GenBank/DDBJ whole genome shotgun (WGS) entry which is preliminary data.</text>
</comment>
<dbReference type="InterPro" id="IPR008979">
    <property type="entry name" value="Galactose-bd-like_sf"/>
</dbReference>
<dbReference type="RefSeq" id="WP_381360768.1">
    <property type="nucleotide sequence ID" value="NZ_JBHSOA010000015.1"/>
</dbReference>